<protein>
    <submittedName>
        <fullName evidence="2">MazG nucleotide pyrophosphohydrolase domain-containing protein</fullName>
    </submittedName>
</protein>
<evidence type="ECO:0000256" key="1">
    <source>
        <dbReference type="SAM" id="MobiDB-lite"/>
    </source>
</evidence>
<dbReference type="EMBL" id="FQVH01000007">
    <property type="protein sequence ID" value="SHE88188.1"/>
    <property type="molecule type" value="Genomic_DNA"/>
</dbReference>
<proteinExistence type="predicted"/>
<evidence type="ECO:0000313" key="3">
    <source>
        <dbReference type="Proteomes" id="UP000184088"/>
    </source>
</evidence>
<dbReference type="GO" id="GO:0016787">
    <property type="term" value="F:hydrolase activity"/>
    <property type="evidence" value="ECO:0007669"/>
    <property type="project" value="UniProtKB-KW"/>
</dbReference>
<name>A0A1M4X3W1_9THEO</name>
<sequence length="118" mass="14019">MIKEMEERIDRLLIDKGFKKEWDMIYTSLSRDWGEQFAMKVLKFYLMALITSEIGEYINAVKKGLGAQEEQEEWADIFIRLMNIPILDRFDAQKAVEGKMDKNEKRPYMYGTPQEGKR</sequence>
<keyword evidence="3" id="KW-1185">Reference proteome</keyword>
<feature type="region of interest" description="Disordered" evidence="1">
    <location>
        <begin position="98"/>
        <end position="118"/>
    </location>
</feature>
<dbReference type="SUPFAM" id="SSF101386">
    <property type="entry name" value="all-alpha NTP pyrophosphatases"/>
    <property type="match status" value="1"/>
</dbReference>
<feature type="compositionally biased region" description="Basic and acidic residues" evidence="1">
    <location>
        <begin position="98"/>
        <end position="107"/>
    </location>
</feature>
<accession>A0A1M4X3W1</accession>
<dbReference type="Gene3D" id="1.10.287.1080">
    <property type="entry name" value="MazG-like"/>
    <property type="match status" value="1"/>
</dbReference>
<gene>
    <name evidence="2" type="ORF">SAMN02746089_00941</name>
</gene>
<evidence type="ECO:0000313" key="2">
    <source>
        <dbReference type="EMBL" id="SHE88188.1"/>
    </source>
</evidence>
<dbReference type="Proteomes" id="UP000184088">
    <property type="component" value="Unassembled WGS sequence"/>
</dbReference>
<keyword evidence="2" id="KW-0378">Hydrolase</keyword>
<organism evidence="2 3">
    <name type="scientific">Caldanaerobius fijiensis DSM 17918</name>
    <dbReference type="NCBI Taxonomy" id="1121256"/>
    <lineage>
        <taxon>Bacteria</taxon>
        <taxon>Bacillati</taxon>
        <taxon>Bacillota</taxon>
        <taxon>Clostridia</taxon>
        <taxon>Thermoanaerobacterales</taxon>
        <taxon>Thermoanaerobacteraceae</taxon>
        <taxon>Caldanaerobius</taxon>
    </lineage>
</organism>
<dbReference type="STRING" id="1121256.SAMN02746089_00941"/>
<dbReference type="AlphaFoldDB" id="A0A1M4X3W1"/>
<dbReference type="RefSeq" id="WP_073342168.1">
    <property type="nucleotide sequence ID" value="NZ_FQVH01000007.1"/>
</dbReference>
<dbReference type="OrthoDB" id="9154322at2"/>
<reference evidence="2 3" key="1">
    <citation type="submission" date="2016-11" db="EMBL/GenBank/DDBJ databases">
        <authorList>
            <person name="Jaros S."/>
            <person name="Januszkiewicz K."/>
            <person name="Wedrychowicz H."/>
        </authorList>
    </citation>
    <scope>NUCLEOTIDE SEQUENCE [LARGE SCALE GENOMIC DNA]</scope>
    <source>
        <strain evidence="2 3">DSM 17918</strain>
    </source>
</reference>